<dbReference type="Proteomes" id="UP001500305">
    <property type="component" value="Unassembled WGS sequence"/>
</dbReference>
<dbReference type="InterPro" id="IPR023198">
    <property type="entry name" value="PGP-like_dom2"/>
</dbReference>
<dbReference type="SFLD" id="SFLDG01129">
    <property type="entry name" value="C1.5:_HAD__Beta-PGM__Phosphata"/>
    <property type="match status" value="1"/>
</dbReference>
<dbReference type="EMBL" id="BAAATR010000008">
    <property type="protein sequence ID" value="GAA2242164.1"/>
    <property type="molecule type" value="Genomic_DNA"/>
</dbReference>
<dbReference type="Pfam" id="PF00702">
    <property type="entry name" value="Hydrolase"/>
    <property type="match status" value="1"/>
</dbReference>
<dbReference type="PANTHER" id="PTHR43434:SF1">
    <property type="entry name" value="PHOSPHOGLYCOLATE PHOSPHATASE"/>
    <property type="match status" value="1"/>
</dbReference>
<sequence length="218" mass="23825">MRTHIIWDWNGTLFHDMEAVLEASNAAFATIGVAPMTLQQYRDSYEVPVPRFYERLLGRAPSQAEWDHLDGVFHDRYTELRDRCGLTDGVPALLREWQAAGNSQSLLSMYEHEQLVPVVDGFGITPHFVRVDGRVGDAGGRKAGFLVRHLAALAPEVEPERTVLIGDAADDALAALESGAHAVLYTGGSHSRAKLEQVGVPVVDTLAEAVELAARITV</sequence>
<accession>A0ABP5QTM3</accession>
<organism evidence="1 2">
    <name type="scientific">Kitasatospora cystarginea</name>
    <dbReference type="NCBI Taxonomy" id="58350"/>
    <lineage>
        <taxon>Bacteria</taxon>
        <taxon>Bacillati</taxon>
        <taxon>Actinomycetota</taxon>
        <taxon>Actinomycetes</taxon>
        <taxon>Kitasatosporales</taxon>
        <taxon>Streptomycetaceae</taxon>
        <taxon>Kitasatospora</taxon>
    </lineage>
</organism>
<dbReference type="Gene3D" id="1.10.150.240">
    <property type="entry name" value="Putative phosphatase, domain 2"/>
    <property type="match status" value="1"/>
</dbReference>
<reference evidence="2" key="1">
    <citation type="journal article" date="2019" name="Int. J. Syst. Evol. Microbiol.">
        <title>The Global Catalogue of Microorganisms (GCM) 10K type strain sequencing project: providing services to taxonomists for standard genome sequencing and annotation.</title>
        <authorList>
            <consortium name="The Broad Institute Genomics Platform"/>
            <consortium name="The Broad Institute Genome Sequencing Center for Infectious Disease"/>
            <person name="Wu L."/>
            <person name="Ma J."/>
        </authorList>
    </citation>
    <scope>NUCLEOTIDE SEQUENCE [LARGE SCALE GENOMIC DNA]</scope>
    <source>
        <strain evidence="2">JCM 7356</strain>
    </source>
</reference>
<dbReference type="InterPro" id="IPR023214">
    <property type="entry name" value="HAD_sf"/>
</dbReference>
<keyword evidence="2" id="KW-1185">Reference proteome</keyword>
<dbReference type="InterPro" id="IPR050155">
    <property type="entry name" value="HAD-like_hydrolase_sf"/>
</dbReference>
<gene>
    <name evidence="1" type="ORF">GCM10010430_24700</name>
</gene>
<evidence type="ECO:0000313" key="2">
    <source>
        <dbReference type="Proteomes" id="UP001500305"/>
    </source>
</evidence>
<dbReference type="RefSeq" id="WP_344636348.1">
    <property type="nucleotide sequence ID" value="NZ_BAAATR010000008.1"/>
</dbReference>
<dbReference type="GO" id="GO:0016787">
    <property type="term" value="F:hydrolase activity"/>
    <property type="evidence" value="ECO:0007669"/>
    <property type="project" value="UniProtKB-KW"/>
</dbReference>
<evidence type="ECO:0000313" key="1">
    <source>
        <dbReference type="EMBL" id="GAA2242164.1"/>
    </source>
</evidence>
<dbReference type="Gene3D" id="3.40.50.1000">
    <property type="entry name" value="HAD superfamily/HAD-like"/>
    <property type="match status" value="1"/>
</dbReference>
<dbReference type="SFLD" id="SFLDS00003">
    <property type="entry name" value="Haloacid_Dehalogenase"/>
    <property type="match status" value="1"/>
</dbReference>
<keyword evidence="1" id="KW-0378">Hydrolase</keyword>
<comment type="caution">
    <text evidence="1">The sequence shown here is derived from an EMBL/GenBank/DDBJ whole genome shotgun (WGS) entry which is preliminary data.</text>
</comment>
<proteinExistence type="predicted"/>
<dbReference type="SUPFAM" id="SSF56784">
    <property type="entry name" value="HAD-like"/>
    <property type="match status" value="1"/>
</dbReference>
<protein>
    <submittedName>
        <fullName evidence="1">HAD-IA family hydrolase</fullName>
    </submittedName>
</protein>
<dbReference type="InterPro" id="IPR036412">
    <property type="entry name" value="HAD-like_sf"/>
</dbReference>
<name>A0ABP5QTM3_9ACTN</name>
<dbReference type="PANTHER" id="PTHR43434">
    <property type="entry name" value="PHOSPHOGLYCOLATE PHOSPHATASE"/>
    <property type="match status" value="1"/>
</dbReference>